<feature type="transmembrane region" description="Helical" evidence="1">
    <location>
        <begin position="196"/>
        <end position="212"/>
    </location>
</feature>
<accession>A0A367CBR2</accession>
<gene>
    <name evidence="4" type="ORF">EA71_00840</name>
</gene>
<proteinExistence type="predicted"/>
<feature type="transmembrane region" description="Helical" evidence="1">
    <location>
        <begin position="245"/>
        <end position="262"/>
    </location>
</feature>
<evidence type="ECO:0008006" key="6">
    <source>
        <dbReference type="Google" id="ProtNLM"/>
    </source>
</evidence>
<dbReference type="InterPro" id="IPR056071">
    <property type="entry name" value="DUF7654"/>
</dbReference>
<feature type="transmembrane region" description="Helical" evidence="1">
    <location>
        <begin position="436"/>
        <end position="455"/>
    </location>
</feature>
<sequence length="675" mass="78176">MEKQTRSARQTSKRKEQSGFSFLDVFLKLRYLIGLLVIVVIVTFNLNGSSLGTWDKYISQREDGKKTDVIFGQNREVRSDEWLVQTPFYLSQAENDYPLVNDDYSLSGQNMIIAYNSPVKDITVIGKPFNWGFFFLGRDRGLSFYWAMKLVVMVLLGFEVLMILTRKKKALSLIGSFALTFSPAVQWWFMQHVGDLIFFTLGLMVAFYHYFYQHEKKWLRALMMLLVVIFGLGFILVIYPAHQVMLAYLLVFYFIGLLIYYGRKITWDWFDAVLIIGAVLFIGGIMVHFWLTSKDALMASLNTLYPGKRVSTGGNWTIGKFFYFLTNWKIPFKDITFSNNSEVALFYHFFPTVFLASPFVLFGKKNSEQKLFGRVLMLFCLFAIFWITVGLPKEIAEITLLSYVPTARAYLTFSFAACLLTIWFIAYIWQEDVIPTWYKFILLIVNAGIYTYALMNSRMADYFSVMEITAIVVLGTLMLAFVLFHHARLFYLSFAALIVASGCFVNPVVEGTGAIFEKTLAKEIQQINQQDPGKVWLSEDELYNFTPTLGVKSFNTVRFYPDMNAWKKIDPDKEYEKYYNRYAHTRAFIAKEDTSYILDRPDMFSVTLNFKDAEKLGIRYVVSKRPLTDYNLLGEAQFTQLYGPDNDGYRIFEVTYPENDLSNINNATTDNVVNW</sequence>
<dbReference type="RefSeq" id="WP_113845395.1">
    <property type="nucleotide sequence ID" value="NZ_CAXUDG010000028.1"/>
</dbReference>
<evidence type="ECO:0000256" key="1">
    <source>
        <dbReference type="SAM" id="Phobius"/>
    </source>
</evidence>
<feature type="transmembrane region" description="Helical" evidence="1">
    <location>
        <begin position="269"/>
        <end position="291"/>
    </location>
</feature>
<feature type="domain" description="DUF7654" evidence="2">
    <location>
        <begin position="515"/>
        <end position="656"/>
    </location>
</feature>
<feature type="transmembrane region" description="Helical" evidence="1">
    <location>
        <begin position="489"/>
        <end position="509"/>
    </location>
</feature>
<feature type="transmembrane region" description="Helical" evidence="1">
    <location>
        <begin position="21"/>
        <end position="44"/>
    </location>
</feature>
<dbReference type="Proteomes" id="UP000252797">
    <property type="component" value="Unassembled WGS sequence"/>
</dbReference>
<evidence type="ECO:0000313" key="5">
    <source>
        <dbReference type="Proteomes" id="UP000252797"/>
    </source>
</evidence>
<evidence type="ECO:0000259" key="2">
    <source>
        <dbReference type="Pfam" id="PF24672"/>
    </source>
</evidence>
<organism evidence="4 5">
    <name type="scientific">Enterococcus durans</name>
    <dbReference type="NCBI Taxonomy" id="53345"/>
    <lineage>
        <taxon>Bacteria</taxon>
        <taxon>Bacillati</taxon>
        <taxon>Bacillota</taxon>
        <taxon>Bacilli</taxon>
        <taxon>Lactobacillales</taxon>
        <taxon>Enterococcaceae</taxon>
        <taxon>Enterococcus</taxon>
    </lineage>
</organism>
<feature type="transmembrane region" description="Helical" evidence="1">
    <location>
        <begin position="409"/>
        <end position="429"/>
    </location>
</feature>
<dbReference type="STRING" id="53345.LIU_05435"/>
<evidence type="ECO:0000259" key="3">
    <source>
        <dbReference type="Pfam" id="PF24677"/>
    </source>
</evidence>
<protein>
    <recommendedName>
        <fullName evidence="6">YkoY family integral membrane protein</fullName>
    </recommendedName>
</protein>
<feature type="transmembrane region" description="Helical" evidence="1">
    <location>
        <begin position="344"/>
        <end position="362"/>
    </location>
</feature>
<feature type="transmembrane region" description="Helical" evidence="1">
    <location>
        <begin position="371"/>
        <end position="389"/>
    </location>
</feature>
<feature type="transmembrane region" description="Helical" evidence="1">
    <location>
        <begin position="219"/>
        <end position="239"/>
    </location>
</feature>
<keyword evidence="1" id="KW-0812">Transmembrane</keyword>
<feature type="transmembrane region" description="Helical" evidence="1">
    <location>
        <begin position="171"/>
        <end position="190"/>
    </location>
</feature>
<name>A0A367CBR2_9ENTE</name>
<feature type="transmembrane region" description="Helical" evidence="1">
    <location>
        <begin position="144"/>
        <end position="164"/>
    </location>
</feature>
<dbReference type="AlphaFoldDB" id="A0A367CBR2"/>
<comment type="caution">
    <text evidence="4">The sequence shown here is derived from an EMBL/GenBank/DDBJ whole genome shotgun (WGS) entry which is preliminary data.</text>
</comment>
<dbReference type="InterPro" id="IPR056074">
    <property type="entry name" value="DUF7657"/>
</dbReference>
<feature type="domain" description="DUF7657" evidence="3">
    <location>
        <begin position="28"/>
        <end position="427"/>
    </location>
</feature>
<feature type="transmembrane region" description="Helical" evidence="1">
    <location>
        <begin position="461"/>
        <end position="482"/>
    </location>
</feature>
<evidence type="ECO:0000313" key="4">
    <source>
        <dbReference type="EMBL" id="RCA10109.1"/>
    </source>
</evidence>
<keyword evidence="1" id="KW-1133">Transmembrane helix</keyword>
<dbReference type="Pfam" id="PF24677">
    <property type="entry name" value="DUF7657"/>
    <property type="match status" value="1"/>
</dbReference>
<reference evidence="4 5" key="1">
    <citation type="submission" date="2015-06" db="EMBL/GenBank/DDBJ databases">
        <title>The Genome Sequence of Enterococcus durans 4EA1.</title>
        <authorList>
            <consortium name="The Broad Institute Genomics Platform"/>
            <consortium name="The Broad Institute Genome Sequencing Center for Infectious Disease"/>
            <person name="Earl A.M."/>
            <person name="Van Tyne D."/>
            <person name="Lebreton F."/>
            <person name="Saavedra J.T."/>
            <person name="Gilmore M.S."/>
            <person name="Manson Mcguire A."/>
            <person name="Clock S."/>
            <person name="Crupain M."/>
            <person name="Rangan U."/>
            <person name="Young S."/>
            <person name="Abouelleil A."/>
            <person name="Cao P."/>
            <person name="Chapman S.B."/>
            <person name="Griggs A."/>
            <person name="Priest M."/>
            <person name="Shea T."/>
            <person name="Wortman J."/>
            <person name="Nusbaum C."/>
            <person name="Birren B."/>
        </authorList>
    </citation>
    <scope>NUCLEOTIDE SEQUENCE [LARGE SCALE GENOMIC DNA]</scope>
    <source>
        <strain evidence="4 5">4EA1</strain>
    </source>
</reference>
<dbReference type="Pfam" id="PF24672">
    <property type="entry name" value="DUF7654"/>
    <property type="match status" value="1"/>
</dbReference>
<keyword evidence="1" id="KW-0472">Membrane</keyword>
<dbReference type="EMBL" id="LEPB01000004">
    <property type="protein sequence ID" value="RCA10109.1"/>
    <property type="molecule type" value="Genomic_DNA"/>
</dbReference>